<keyword evidence="1" id="KW-0175">Coiled coil</keyword>
<comment type="caution">
    <text evidence="3">The sequence shown here is derived from an EMBL/GenBank/DDBJ whole genome shotgun (WGS) entry which is preliminary data.</text>
</comment>
<evidence type="ECO:0000313" key="3">
    <source>
        <dbReference type="EMBL" id="KAK6520533.1"/>
    </source>
</evidence>
<evidence type="ECO:0000313" key="4">
    <source>
        <dbReference type="Proteomes" id="UP001307849"/>
    </source>
</evidence>
<evidence type="ECO:0000256" key="2">
    <source>
        <dbReference type="SAM" id="MobiDB-lite"/>
    </source>
</evidence>
<dbReference type="Proteomes" id="UP001307849">
    <property type="component" value="Unassembled WGS sequence"/>
</dbReference>
<gene>
    <name evidence="3" type="ORF">TWF506_000785</name>
</gene>
<organism evidence="3 4">
    <name type="scientific">Arthrobotrys conoides</name>
    <dbReference type="NCBI Taxonomy" id="74498"/>
    <lineage>
        <taxon>Eukaryota</taxon>
        <taxon>Fungi</taxon>
        <taxon>Dikarya</taxon>
        <taxon>Ascomycota</taxon>
        <taxon>Pezizomycotina</taxon>
        <taxon>Orbiliomycetes</taxon>
        <taxon>Orbiliales</taxon>
        <taxon>Orbiliaceae</taxon>
        <taxon>Arthrobotrys</taxon>
    </lineage>
</organism>
<feature type="coiled-coil region" evidence="1">
    <location>
        <begin position="127"/>
        <end position="192"/>
    </location>
</feature>
<keyword evidence="4" id="KW-1185">Reference proteome</keyword>
<sequence>MLGRKEGQQRAIHSNPPKLRNLTHRSTILQFRETSSSFLDPAPTLSPYCSVNREYLNFQISTSIDSSISLSTTVPSHYAFQSRSPTPVQPWLPQMRDEAKVKVSKPLSRTQTKKMQEGIIRTFCDRVHALEEEVETKTAETEKLQTQLGEITNLAKGAQANLEKVVGQNKLVQESLDQLESVLRKIENLNITQVVVSVQCLAEEIPASGTDTKVEVESVSTPVVARSEPSSIAPTPTEEIPAPQPTIGGDVVNLFDFHADDEDIAKGDLETKEPAKQSIGHRPALAIIPTNVSDPFVFDDAAVEAVYTNQPENKIQDPRGTASNQIVIPIKLVAAAQRPAPAAPPQLAGTPAIAPFQKLADVMKQTLQNPAPTRDKDAAPEKPNASGLRVNAVPVKEPGLAATSGPSSIDPPMHTVRFTTLPPDFYHGGNFPGVQNTLYEEGQLCDRGSYTSEKVPVLRLQNIPKTISVGDVIGNLAGGPLYRISTTKGSPDDTFRHIRITFVHLHHATAFLEFAQKNHGISIKGCPNRIQVIQDPREKLNVISYTTFRKMMTENVTRMVYVDGFRKDFWTTRKLRDLIVVAVDKLRVEDPDRYQFKEPICDKLDIVTAVMGSSQERGVEGLIGLRSIGWAILVRTALHGLQYPEGFYKERVEGELGPSINPGDDPSMIPTLRAFWVPDTVDKPLDKMLQESTRDI</sequence>
<feature type="region of interest" description="Disordered" evidence="2">
    <location>
        <begin position="1"/>
        <end position="23"/>
    </location>
</feature>
<name>A0AAN8S168_9PEZI</name>
<evidence type="ECO:0000256" key="1">
    <source>
        <dbReference type="SAM" id="Coils"/>
    </source>
</evidence>
<feature type="region of interest" description="Disordered" evidence="2">
    <location>
        <begin position="219"/>
        <end position="245"/>
    </location>
</feature>
<accession>A0AAN8S168</accession>
<protein>
    <submittedName>
        <fullName evidence="3">Uncharacterized protein</fullName>
    </submittedName>
</protein>
<dbReference type="AlphaFoldDB" id="A0AAN8S168"/>
<reference evidence="3 4" key="1">
    <citation type="submission" date="2019-10" db="EMBL/GenBank/DDBJ databases">
        <authorList>
            <person name="Palmer J.M."/>
        </authorList>
    </citation>
    <scope>NUCLEOTIDE SEQUENCE [LARGE SCALE GENOMIC DNA]</scope>
    <source>
        <strain evidence="3 4">TWF506</strain>
    </source>
</reference>
<dbReference type="EMBL" id="JAVHJM010000001">
    <property type="protein sequence ID" value="KAK6520533.1"/>
    <property type="molecule type" value="Genomic_DNA"/>
</dbReference>
<proteinExistence type="predicted"/>